<protein>
    <recommendedName>
        <fullName evidence="2">Negative regulator of flagellin synthesis</fullName>
    </recommendedName>
</protein>
<evidence type="ECO:0000256" key="2">
    <source>
        <dbReference type="ARBA" id="ARBA00017823"/>
    </source>
</evidence>
<name>A0A942Z592_9BACI</name>
<dbReference type="RefSeq" id="WP_213098233.1">
    <property type="nucleotide sequence ID" value="NZ_JAGYPH010000002.1"/>
</dbReference>
<keyword evidence="5" id="KW-0805">Transcription regulation</keyword>
<comment type="similarity">
    <text evidence="1">Belongs to the FlgM family.</text>
</comment>
<proteinExistence type="inferred from homology"/>
<reference evidence="9 10" key="1">
    <citation type="submission" date="2021-05" db="EMBL/GenBank/DDBJ databases">
        <title>Novel Bacillus species.</title>
        <authorList>
            <person name="Liu G."/>
        </authorList>
    </citation>
    <scope>NUCLEOTIDE SEQUENCE [LARGE SCALE GENOMIC DNA]</scope>
    <source>
        <strain evidence="9 10">FJAT-49682</strain>
    </source>
</reference>
<gene>
    <name evidence="9" type="primary">flgM</name>
    <name evidence="9" type="ORF">KHA91_10640</name>
</gene>
<feature type="domain" description="Anti-sigma-28 factor FlgM C-terminal" evidence="8">
    <location>
        <begin position="31"/>
        <end position="80"/>
    </location>
</feature>
<keyword evidence="9" id="KW-0966">Cell projection</keyword>
<evidence type="ECO:0000313" key="10">
    <source>
        <dbReference type="Proteomes" id="UP000676456"/>
    </source>
</evidence>
<keyword evidence="9" id="KW-0282">Flagellum</keyword>
<dbReference type="Pfam" id="PF04316">
    <property type="entry name" value="FlgM"/>
    <property type="match status" value="1"/>
</dbReference>
<keyword evidence="3" id="KW-0678">Repressor</keyword>
<dbReference type="Proteomes" id="UP000676456">
    <property type="component" value="Unassembled WGS sequence"/>
</dbReference>
<dbReference type="AlphaFoldDB" id="A0A942Z592"/>
<comment type="caution">
    <text evidence="9">The sequence shown here is derived from an EMBL/GenBank/DDBJ whole genome shotgun (WGS) entry which is preliminary data.</text>
</comment>
<keyword evidence="4" id="KW-1005">Bacterial flagellum biogenesis</keyword>
<evidence type="ECO:0000256" key="6">
    <source>
        <dbReference type="ARBA" id="ARBA00023163"/>
    </source>
</evidence>
<keyword evidence="9" id="KW-0969">Cilium</keyword>
<dbReference type="GO" id="GO:0045892">
    <property type="term" value="P:negative regulation of DNA-templated transcription"/>
    <property type="evidence" value="ECO:0007669"/>
    <property type="project" value="InterPro"/>
</dbReference>
<evidence type="ECO:0000256" key="3">
    <source>
        <dbReference type="ARBA" id="ARBA00022491"/>
    </source>
</evidence>
<feature type="region of interest" description="Disordered" evidence="7">
    <location>
        <begin position="1"/>
        <end position="31"/>
    </location>
</feature>
<organism evidence="9 10">
    <name type="scientific">Lederbergia citrea</name>
    <dbReference type="NCBI Taxonomy" id="2833581"/>
    <lineage>
        <taxon>Bacteria</taxon>
        <taxon>Bacillati</taxon>
        <taxon>Bacillota</taxon>
        <taxon>Bacilli</taxon>
        <taxon>Bacillales</taxon>
        <taxon>Bacillaceae</taxon>
        <taxon>Lederbergia</taxon>
    </lineage>
</organism>
<keyword evidence="6" id="KW-0804">Transcription</keyword>
<evidence type="ECO:0000256" key="4">
    <source>
        <dbReference type="ARBA" id="ARBA00022795"/>
    </source>
</evidence>
<accession>A0A942Z592</accession>
<dbReference type="InterPro" id="IPR035890">
    <property type="entry name" value="Anti-sigma-28_factor_FlgM_sf"/>
</dbReference>
<evidence type="ECO:0000313" key="9">
    <source>
        <dbReference type="EMBL" id="MBS4223200.1"/>
    </source>
</evidence>
<evidence type="ECO:0000256" key="7">
    <source>
        <dbReference type="SAM" id="MobiDB-lite"/>
    </source>
</evidence>
<dbReference type="NCBIfam" id="TIGR03824">
    <property type="entry name" value="FlgM_jcvi"/>
    <property type="match status" value="1"/>
</dbReference>
<keyword evidence="10" id="KW-1185">Reference proteome</keyword>
<dbReference type="InterPro" id="IPR031316">
    <property type="entry name" value="FlgM_C"/>
</dbReference>
<dbReference type="InterPro" id="IPR007412">
    <property type="entry name" value="FlgM"/>
</dbReference>
<dbReference type="SUPFAM" id="SSF101498">
    <property type="entry name" value="Anti-sigma factor FlgM"/>
    <property type="match status" value="1"/>
</dbReference>
<sequence length="85" mass="9684">MKINPFRPVDNNPYKRQVSKTEQPQAPGKTDKVEISAEAKEMQQTPSIVKEREARIADLKNQVQSGNYKIDHKAVAKSIAKFFEL</sequence>
<evidence type="ECO:0000259" key="8">
    <source>
        <dbReference type="Pfam" id="PF04316"/>
    </source>
</evidence>
<dbReference type="EMBL" id="JAGYPN010000002">
    <property type="protein sequence ID" value="MBS4223200.1"/>
    <property type="molecule type" value="Genomic_DNA"/>
</dbReference>
<evidence type="ECO:0000256" key="5">
    <source>
        <dbReference type="ARBA" id="ARBA00023015"/>
    </source>
</evidence>
<evidence type="ECO:0000256" key="1">
    <source>
        <dbReference type="ARBA" id="ARBA00005322"/>
    </source>
</evidence>
<dbReference type="GO" id="GO:0044781">
    <property type="term" value="P:bacterial-type flagellum organization"/>
    <property type="evidence" value="ECO:0007669"/>
    <property type="project" value="UniProtKB-KW"/>
</dbReference>